<evidence type="ECO:0000256" key="3">
    <source>
        <dbReference type="ARBA" id="ARBA00022741"/>
    </source>
</evidence>
<dbReference type="GO" id="GO:0015833">
    <property type="term" value="P:peptide transport"/>
    <property type="evidence" value="ECO:0007669"/>
    <property type="project" value="InterPro"/>
</dbReference>
<accession>A0A6F8ZH87</accession>
<evidence type="ECO:0000256" key="2">
    <source>
        <dbReference type="ARBA" id="ARBA00022448"/>
    </source>
</evidence>
<dbReference type="GO" id="GO:0016887">
    <property type="term" value="F:ATP hydrolysis activity"/>
    <property type="evidence" value="ECO:0007669"/>
    <property type="project" value="InterPro"/>
</dbReference>
<reference evidence="6 7" key="1">
    <citation type="submission" date="2020-02" db="EMBL/GenBank/DDBJ databases">
        <authorList>
            <person name="Hogendoorn C."/>
        </authorList>
    </citation>
    <scope>NUCLEOTIDE SEQUENCE [LARGE SCALE GENOMIC DNA]</scope>
    <source>
        <strain evidence="6">R501</strain>
    </source>
</reference>
<evidence type="ECO:0000256" key="4">
    <source>
        <dbReference type="ARBA" id="ARBA00022840"/>
    </source>
</evidence>
<organism evidence="6 7">
    <name type="scientific">Candidatus Hydrogenisulfobacillus filiaventi</name>
    <dbReference type="NCBI Taxonomy" id="2707344"/>
    <lineage>
        <taxon>Bacteria</taxon>
        <taxon>Bacillati</taxon>
        <taxon>Bacillota</taxon>
        <taxon>Clostridia</taxon>
        <taxon>Eubacteriales</taxon>
        <taxon>Clostridiales Family XVII. Incertae Sedis</taxon>
        <taxon>Candidatus Hydrogenisulfobacillus</taxon>
    </lineage>
</organism>
<dbReference type="PANTHER" id="PTHR43776:SF7">
    <property type="entry name" value="D,D-DIPEPTIDE TRANSPORT ATP-BINDING PROTEIN DDPF-RELATED"/>
    <property type="match status" value="1"/>
</dbReference>
<dbReference type="InterPro" id="IPR003439">
    <property type="entry name" value="ABC_transporter-like_ATP-bd"/>
</dbReference>
<dbReference type="Gene3D" id="3.40.50.300">
    <property type="entry name" value="P-loop containing nucleotide triphosphate hydrolases"/>
    <property type="match status" value="1"/>
</dbReference>
<keyword evidence="4 6" id="KW-0067">ATP-binding</keyword>
<dbReference type="Pfam" id="PF08352">
    <property type="entry name" value="oligo_HPY"/>
    <property type="match status" value="1"/>
</dbReference>
<sequence length="322" mass="34746">MSGGDQPLLEVEGLVKEFVRRNWAGRRTGAVRAVDGVSFHLRPGETLALVGESGAGKSTTARAALRLIEPTAGRVRLLGRDLLALPARDLRRLRREVQWVFQDPYTSLNPRLTAGAILAEPLVIHRVGTPRQRQGIVAALLEQVGLHPADAGRFPHEFSGGQRQRLAIARALALRPRLVVADEPVSALDVSVQAQVLDLLAGLQQTYRLTYLLIAHGLGVVRRMADRVAVLYQGRLVETGPAEAVFTRPLHPYTRALFAAVPLPDPEARTRPLPAPAGPSGPAPGAGCPYQSRCPWAEARCRQAVPPLRAVLPGHQAACHLA</sequence>
<dbReference type="InterPro" id="IPR050319">
    <property type="entry name" value="ABC_transp_ATP-bind"/>
</dbReference>
<dbReference type="AlphaFoldDB" id="A0A6F8ZH87"/>
<evidence type="ECO:0000313" key="7">
    <source>
        <dbReference type="Proteomes" id="UP000503399"/>
    </source>
</evidence>
<keyword evidence="2" id="KW-0813">Transport</keyword>
<dbReference type="EC" id="3.6.3.-" evidence="6"/>
<dbReference type="FunFam" id="3.40.50.300:FF:000016">
    <property type="entry name" value="Oligopeptide ABC transporter ATP-binding component"/>
    <property type="match status" value="1"/>
</dbReference>
<dbReference type="Proteomes" id="UP000503399">
    <property type="component" value="Chromosome"/>
</dbReference>
<dbReference type="NCBIfam" id="TIGR01727">
    <property type="entry name" value="oligo_HPY"/>
    <property type="match status" value="1"/>
</dbReference>
<dbReference type="EMBL" id="LR778114">
    <property type="protein sequence ID" value="CAB1129247.1"/>
    <property type="molecule type" value="Genomic_DNA"/>
</dbReference>
<dbReference type="CDD" id="cd03257">
    <property type="entry name" value="ABC_NikE_OppD_transporters"/>
    <property type="match status" value="1"/>
</dbReference>
<dbReference type="GO" id="GO:0005524">
    <property type="term" value="F:ATP binding"/>
    <property type="evidence" value="ECO:0007669"/>
    <property type="project" value="UniProtKB-KW"/>
</dbReference>
<proteinExistence type="inferred from homology"/>
<keyword evidence="3" id="KW-0547">Nucleotide-binding</keyword>
<dbReference type="SMART" id="SM00382">
    <property type="entry name" value="AAA"/>
    <property type="match status" value="1"/>
</dbReference>
<dbReference type="PROSITE" id="PS00211">
    <property type="entry name" value="ABC_TRANSPORTER_1"/>
    <property type="match status" value="1"/>
</dbReference>
<comment type="similarity">
    <text evidence="1">Belongs to the ABC transporter superfamily.</text>
</comment>
<dbReference type="InterPro" id="IPR003593">
    <property type="entry name" value="AAA+_ATPase"/>
</dbReference>
<keyword evidence="6" id="KW-0378">Hydrolase</keyword>
<dbReference type="InterPro" id="IPR017871">
    <property type="entry name" value="ABC_transporter-like_CS"/>
</dbReference>
<dbReference type="InterPro" id="IPR027417">
    <property type="entry name" value="P-loop_NTPase"/>
</dbReference>
<feature type="domain" description="ABC transporter" evidence="5">
    <location>
        <begin position="9"/>
        <end position="258"/>
    </location>
</feature>
<dbReference type="InterPro" id="IPR013563">
    <property type="entry name" value="Oligopep_ABC_C"/>
</dbReference>
<protein>
    <submittedName>
        <fullName evidence="6">Oligopeptide ABC transporter (ATP-binding protein)</fullName>
        <ecNumber evidence="6">3.6.3.-</ecNumber>
    </submittedName>
</protein>
<keyword evidence="7" id="KW-1185">Reference proteome</keyword>
<evidence type="ECO:0000313" key="6">
    <source>
        <dbReference type="EMBL" id="CAB1129247.1"/>
    </source>
</evidence>
<dbReference type="PANTHER" id="PTHR43776">
    <property type="entry name" value="TRANSPORT ATP-BINDING PROTEIN"/>
    <property type="match status" value="1"/>
</dbReference>
<dbReference type="SUPFAM" id="SSF52540">
    <property type="entry name" value="P-loop containing nucleoside triphosphate hydrolases"/>
    <property type="match status" value="1"/>
</dbReference>
<evidence type="ECO:0000259" key="5">
    <source>
        <dbReference type="PROSITE" id="PS50893"/>
    </source>
</evidence>
<dbReference type="Pfam" id="PF00005">
    <property type="entry name" value="ABC_tran"/>
    <property type="match status" value="1"/>
</dbReference>
<name>A0A6F8ZH87_9FIRM</name>
<evidence type="ECO:0000256" key="1">
    <source>
        <dbReference type="ARBA" id="ARBA00005417"/>
    </source>
</evidence>
<dbReference type="KEGG" id="hfv:R50_1746"/>
<gene>
    <name evidence="6" type="primary">appF</name>
    <name evidence="6" type="ORF">R50_1746</name>
</gene>
<dbReference type="PROSITE" id="PS50893">
    <property type="entry name" value="ABC_TRANSPORTER_2"/>
    <property type="match status" value="1"/>
</dbReference>
<dbReference type="GO" id="GO:0055085">
    <property type="term" value="P:transmembrane transport"/>
    <property type="evidence" value="ECO:0007669"/>
    <property type="project" value="UniProtKB-ARBA"/>
</dbReference>